<evidence type="ECO:0000256" key="8">
    <source>
        <dbReference type="ARBA" id="ARBA00022970"/>
    </source>
</evidence>
<comment type="caution">
    <text evidence="10">The sequence shown here is derived from an EMBL/GenBank/DDBJ whole genome shotgun (WGS) entry which is preliminary data.</text>
</comment>
<keyword evidence="4" id="KW-0472">Membrane</keyword>
<proteinExistence type="inferred from homology"/>
<feature type="domain" description="ABC transporter" evidence="9">
    <location>
        <begin position="2"/>
        <end position="216"/>
    </location>
</feature>
<dbReference type="SUPFAM" id="SSF52540">
    <property type="entry name" value="P-loop containing nucleoside triphosphate hydrolases"/>
    <property type="match status" value="1"/>
</dbReference>
<dbReference type="InterPro" id="IPR003439">
    <property type="entry name" value="ABC_transporter-like_ATP-bd"/>
</dbReference>
<keyword evidence="5" id="KW-0547">Nucleotide-binding</keyword>
<dbReference type="InterPro" id="IPR015854">
    <property type="entry name" value="ABC_transpr_LolD-like"/>
</dbReference>
<dbReference type="GO" id="GO:0016887">
    <property type="term" value="F:ATP hydrolysis activity"/>
    <property type="evidence" value="ECO:0007669"/>
    <property type="project" value="InterPro"/>
</dbReference>
<dbReference type="RefSeq" id="WP_008064426.1">
    <property type="nucleotide sequence ID" value="NZ_AFHG01000059.1"/>
</dbReference>
<dbReference type="PROSITE" id="PS50893">
    <property type="entry name" value="ABC_TRANSPORTER_2"/>
    <property type="match status" value="1"/>
</dbReference>
<dbReference type="STRING" id="1000565.METUNv1_03796"/>
<evidence type="ECO:0000256" key="4">
    <source>
        <dbReference type="ARBA" id="ARBA00022475"/>
    </source>
</evidence>
<evidence type="ECO:0000313" key="10">
    <source>
        <dbReference type="EMBL" id="EGK69831.1"/>
    </source>
</evidence>
<comment type="similarity">
    <text evidence="2">Belongs to the ABC transporter superfamily.</text>
</comment>
<dbReference type="GO" id="GO:0005524">
    <property type="term" value="F:ATP binding"/>
    <property type="evidence" value="ECO:0007669"/>
    <property type="project" value="UniProtKB-KW"/>
</dbReference>
<dbReference type="PANTHER" id="PTHR24220:SF470">
    <property type="entry name" value="CELL DIVISION ATP-BINDING PROTEIN FTSE"/>
    <property type="match status" value="1"/>
</dbReference>
<evidence type="ECO:0000256" key="5">
    <source>
        <dbReference type="ARBA" id="ARBA00022741"/>
    </source>
</evidence>
<keyword evidence="11" id="KW-1185">Reference proteome</keyword>
<dbReference type="GO" id="GO:0006865">
    <property type="term" value="P:amino acid transport"/>
    <property type="evidence" value="ECO:0007669"/>
    <property type="project" value="UniProtKB-KW"/>
</dbReference>
<dbReference type="GO" id="GO:0051301">
    <property type="term" value="P:cell division"/>
    <property type="evidence" value="ECO:0007669"/>
    <property type="project" value="UniProtKB-KW"/>
</dbReference>
<dbReference type="PROSITE" id="PS00211">
    <property type="entry name" value="ABC_TRANSPORTER_1"/>
    <property type="match status" value="1"/>
</dbReference>
<keyword evidence="7" id="KW-1278">Translocase</keyword>
<dbReference type="EMBL" id="AFHG01000059">
    <property type="protein sequence ID" value="EGK69831.1"/>
    <property type="molecule type" value="Genomic_DNA"/>
</dbReference>
<accession>F5RHJ9</accession>
<sequence>MIRFEQVTKRYPGGHTALERVDIDIARGEMVVVTGHSGAGKSTLLKLLAVLERPTEGRVLVGGENVSALKRAALPYWRRSIGLIMQDQRLLFDRSAFDNVMLPLSISSHPPREAAKRVSAALERVGLAGREKAMPVELSGGEQQRLTIARAIVNRPQILLADEPTAHLDDAYARDIADLFRSFNEAGVTVLLTTHDGGLFERYAPRRLSLAHGTLQ</sequence>
<protein>
    <recommendedName>
        <fullName evidence="3">Cell division ATP-binding protein FtsE</fullName>
    </recommendedName>
</protein>
<comment type="function">
    <text evidence="1">Part of the ABC transporter FtsEX involved in cellular division. Important for assembly or stability of the septal ring.</text>
</comment>
<evidence type="ECO:0000313" key="11">
    <source>
        <dbReference type="Proteomes" id="UP000005019"/>
    </source>
</evidence>
<dbReference type="Gene3D" id="3.40.50.300">
    <property type="entry name" value="P-loop containing nucleotide triphosphate hydrolases"/>
    <property type="match status" value="1"/>
</dbReference>
<dbReference type="AlphaFoldDB" id="F5RHJ9"/>
<dbReference type="InterPro" id="IPR003593">
    <property type="entry name" value="AAA+_ATPase"/>
</dbReference>
<dbReference type="InterPro" id="IPR017871">
    <property type="entry name" value="ABC_transporter-like_CS"/>
</dbReference>
<dbReference type="GO" id="GO:0022857">
    <property type="term" value="F:transmembrane transporter activity"/>
    <property type="evidence" value="ECO:0007669"/>
    <property type="project" value="TreeGrafter"/>
</dbReference>
<evidence type="ECO:0000256" key="3">
    <source>
        <dbReference type="ARBA" id="ARBA00020019"/>
    </source>
</evidence>
<reference evidence="10 11" key="1">
    <citation type="journal article" date="2011" name="J. Bacteriol.">
        <title>Genome sequence of Methyloversatilis universalis FAM5T, a methylotrophic representative of the order Rhodocyclales.</title>
        <authorList>
            <person name="Kittichotirat W."/>
            <person name="Good N.M."/>
            <person name="Hall R."/>
            <person name="Bringel F."/>
            <person name="Lajus A."/>
            <person name="Medigue C."/>
            <person name="Smalley N.E."/>
            <person name="Beck D."/>
            <person name="Bumgarner R."/>
            <person name="Vuilleumier S."/>
            <person name="Kalyuzhnaya M.G."/>
        </authorList>
    </citation>
    <scope>NUCLEOTIDE SEQUENCE [LARGE SCALE GENOMIC DNA]</scope>
    <source>
        <strain evidence="11">ATCC BAA-1314 / JCM 13912 / FAM5</strain>
    </source>
</reference>
<evidence type="ECO:0000256" key="2">
    <source>
        <dbReference type="ARBA" id="ARBA00005417"/>
    </source>
</evidence>
<keyword evidence="4" id="KW-1003">Cell membrane</keyword>
<keyword evidence="6 10" id="KW-0067">ATP-binding</keyword>
<keyword evidence="10" id="KW-0131">Cell cycle</keyword>
<dbReference type="FunFam" id="3.40.50.300:FF:000056">
    <property type="entry name" value="Cell division ATP-binding protein FtsE"/>
    <property type="match status" value="1"/>
</dbReference>
<dbReference type="Proteomes" id="UP000005019">
    <property type="component" value="Unassembled WGS sequence"/>
</dbReference>
<evidence type="ECO:0000259" key="9">
    <source>
        <dbReference type="PROSITE" id="PS50893"/>
    </source>
</evidence>
<dbReference type="SMART" id="SM00382">
    <property type="entry name" value="AAA"/>
    <property type="match status" value="1"/>
</dbReference>
<keyword evidence="10" id="KW-0132">Cell division</keyword>
<keyword evidence="8" id="KW-0029">Amino-acid transport</keyword>
<dbReference type="Pfam" id="PF00005">
    <property type="entry name" value="ABC_tran"/>
    <property type="match status" value="1"/>
</dbReference>
<keyword evidence="8" id="KW-0813">Transport</keyword>
<organism evidence="10 11">
    <name type="scientific">Methyloversatilis universalis (strain ATCC BAA-1314 / DSM 25237 / JCM 13912 / CCUG 52030 / FAM5)</name>
    <dbReference type="NCBI Taxonomy" id="1000565"/>
    <lineage>
        <taxon>Bacteria</taxon>
        <taxon>Pseudomonadati</taxon>
        <taxon>Pseudomonadota</taxon>
        <taxon>Betaproteobacteria</taxon>
        <taxon>Nitrosomonadales</taxon>
        <taxon>Sterolibacteriaceae</taxon>
        <taxon>Methyloversatilis</taxon>
    </lineage>
</organism>
<dbReference type="GO" id="GO:0005886">
    <property type="term" value="C:plasma membrane"/>
    <property type="evidence" value="ECO:0007669"/>
    <property type="project" value="UniProtKB-ARBA"/>
</dbReference>
<dbReference type="OrthoDB" id="8524638at2"/>
<dbReference type="eggNOG" id="COG2884">
    <property type="taxonomic scope" value="Bacteria"/>
</dbReference>
<gene>
    <name evidence="10" type="ORF">METUNv1_03796</name>
</gene>
<dbReference type="InterPro" id="IPR027417">
    <property type="entry name" value="P-loop_NTPase"/>
</dbReference>
<evidence type="ECO:0000256" key="6">
    <source>
        <dbReference type="ARBA" id="ARBA00022840"/>
    </source>
</evidence>
<evidence type="ECO:0000256" key="7">
    <source>
        <dbReference type="ARBA" id="ARBA00022967"/>
    </source>
</evidence>
<evidence type="ECO:0000256" key="1">
    <source>
        <dbReference type="ARBA" id="ARBA00002579"/>
    </source>
</evidence>
<dbReference type="PANTHER" id="PTHR24220">
    <property type="entry name" value="IMPORT ATP-BINDING PROTEIN"/>
    <property type="match status" value="1"/>
</dbReference>
<name>F5RHJ9_METUF</name>